<dbReference type="FunFam" id="3.40.50.720:FF:000084">
    <property type="entry name" value="Short-chain dehydrogenase reductase"/>
    <property type="match status" value="1"/>
</dbReference>
<evidence type="ECO:0000256" key="2">
    <source>
        <dbReference type="ARBA" id="ARBA00023002"/>
    </source>
</evidence>
<dbReference type="PRINTS" id="PR00080">
    <property type="entry name" value="SDRFAMILY"/>
</dbReference>
<dbReference type="SUPFAM" id="SSF51735">
    <property type="entry name" value="NAD(P)-binding Rossmann-fold domains"/>
    <property type="match status" value="1"/>
</dbReference>
<keyword evidence="2" id="KW-0560">Oxidoreductase</keyword>
<dbReference type="InterPro" id="IPR020904">
    <property type="entry name" value="Sc_DH/Rdtase_CS"/>
</dbReference>
<evidence type="ECO:0000313" key="4">
    <source>
        <dbReference type="Proteomes" id="UP001285636"/>
    </source>
</evidence>
<organism evidence="3 4">
    <name type="scientific">Alkalihalophilus pseudofirmus</name>
    <name type="common">Bacillus pseudofirmus</name>
    <dbReference type="NCBI Taxonomy" id="79885"/>
    <lineage>
        <taxon>Bacteria</taxon>
        <taxon>Bacillati</taxon>
        <taxon>Bacillota</taxon>
        <taxon>Bacilli</taxon>
        <taxon>Bacillales</taxon>
        <taxon>Bacillaceae</taxon>
        <taxon>Alkalihalophilus</taxon>
    </lineage>
</organism>
<reference evidence="3" key="1">
    <citation type="submission" date="2023-10" db="EMBL/GenBank/DDBJ databases">
        <title>Screening of Alkalihalophilus pseudofirmusBZ-TG-HK211 and Its Alleviation of Salt Stress on Rapeseed Growth.</title>
        <authorList>
            <person name="Zhao B."/>
            <person name="Guo T."/>
        </authorList>
    </citation>
    <scope>NUCLEOTIDE SEQUENCE</scope>
    <source>
        <strain evidence="3">BZ-TG-HK211</strain>
    </source>
</reference>
<dbReference type="InterPro" id="IPR036291">
    <property type="entry name" value="NAD(P)-bd_dom_sf"/>
</dbReference>
<dbReference type="RefSeq" id="WP_323465846.1">
    <property type="nucleotide sequence ID" value="NZ_CP144224.1"/>
</dbReference>
<dbReference type="AlphaFoldDB" id="A0AAJ2L0F6"/>
<dbReference type="PANTHER" id="PTHR24321:SF8">
    <property type="entry name" value="ESTRADIOL 17-BETA-DEHYDROGENASE 8-RELATED"/>
    <property type="match status" value="1"/>
</dbReference>
<dbReference type="PANTHER" id="PTHR24321">
    <property type="entry name" value="DEHYDROGENASES, SHORT CHAIN"/>
    <property type="match status" value="1"/>
</dbReference>
<dbReference type="GO" id="GO:0008206">
    <property type="term" value="P:bile acid metabolic process"/>
    <property type="evidence" value="ECO:0007669"/>
    <property type="project" value="UniProtKB-ARBA"/>
</dbReference>
<dbReference type="EMBL" id="JAWJAY010000001">
    <property type="protein sequence ID" value="MDV2884160.1"/>
    <property type="molecule type" value="Genomic_DNA"/>
</dbReference>
<evidence type="ECO:0000313" key="3">
    <source>
        <dbReference type="EMBL" id="MDV2884160.1"/>
    </source>
</evidence>
<proteinExistence type="inferred from homology"/>
<dbReference type="PROSITE" id="PS00061">
    <property type="entry name" value="ADH_SHORT"/>
    <property type="match status" value="1"/>
</dbReference>
<evidence type="ECO:0000256" key="1">
    <source>
        <dbReference type="ARBA" id="ARBA00006484"/>
    </source>
</evidence>
<dbReference type="Proteomes" id="UP001285636">
    <property type="component" value="Unassembled WGS sequence"/>
</dbReference>
<accession>A0AAJ2L0F6</accession>
<dbReference type="NCBIfam" id="NF005559">
    <property type="entry name" value="PRK07231.1"/>
    <property type="match status" value="1"/>
</dbReference>
<comment type="caution">
    <text evidence="3">The sequence shown here is derived from an EMBL/GenBank/DDBJ whole genome shotgun (WGS) entry which is preliminary data.</text>
</comment>
<gene>
    <name evidence="3" type="ORF">RYX45_03150</name>
</gene>
<name>A0AAJ2L0F6_ALKPS</name>
<dbReference type="CDD" id="cd05233">
    <property type="entry name" value="SDR_c"/>
    <property type="match status" value="1"/>
</dbReference>
<sequence length="247" mass="27330">MRNEVVIVTGAGQGIGKVIALEYVKRGATVIACDINQEAVEKTAREIDEKDKHLYYPMACDVRSEDQIQELIGHVKQQFERIDVLINNAGVSSFKPPFDLDVSEWDDVIHTNLRSVFIFTKEAAKVMQQNKYGAIVNIASTRATMSEPNSEAYAASKGGIISLTHAFAASLHDSGIRVNAISPGWIHTGDAGELREVDHNQHFSKRVGVPEDIARACLFLTQKENSFITGENIVIDGGMTRKMIYEH</sequence>
<dbReference type="Gene3D" id="3.40.50.720">
    <property type="entry name" value="NAD(P)-binding Rossmann-like Domain"/>
    <property type="match status" value="1"/>
</dbReference>
<dbReference type="GO" id="GO:0016491">
    <property type="term" value="F:oxidoreductase activity"/>
    <property type="evidence" value="ECO:0007669"/>
    <property type="project" value="UniProtKB-KW"/>
</dbReference>
<comment type="similarity">
    <text evidence="1">Belongs to the short-chain dehydrogenases/reductases (SDR) family.</text>
</comment>
<protein>
    <submittedName>
        <fullName evidence="3">SDR family oxidoreductase</fullName>
    </submittedName>
</protein>
<dbReference type="Pfam" id="PF13561">
    <property type="entry name" value="adh_short_C2"/>
    <property type="match status" value="1"/>
</dbReference>
<dbReference type="PRINTS" id="PR00081">
    <property type="entry name" value="GDHRDH"/>
</dbReference>
<dbReference type="InterPro" id="IPR002347">
    <property type="entry name" value="SDR_fam"/>
</dbReference>